<evidence type="ECO:0000256" key="5">
    <source>
        <dbReference type="ARBA" id="ARBA00023136"/>
    </source>
</evidence>
<proteinExistence type="predicted"/>
<evidence type="ECO:0000259" key="7">
    <source>
        <dbReference type="Pfam" id="PF00482"/>
    </source>
</evidence>
<dbReference type="InterPro" id="IPR018076">
    <property type="entry name" value="T2SS_GspF_dom"/>
</dbReference>
<accession>A0A095YAX1</accession>
<gene>
    <name evidence="8" type="ORF">HMPREF2128_09475</name>
</gene>
<protein>
    <recommendedName>
        <fullName evidence="7">Type II secretion system protein GspF domain-containing protein</fullName>
    </recommendedName>
</protein>
<keyword evidence="2" id="KW-1003">Cell membrane</keyword>
<feature type="transmembrane region" description="Helical" evidence="6">
    <location>
        <begin position="225"/>
        <end position="244"/>
    </location>
</feature>
<evidence type="ECO:0000256" key="4">
    <source>
        <dbReference type="ARBA" id="ARBA00022989"/>
    </source>
</evidence>
<evidence type="ECO:0000256" key="3">
    <source>
        <dbReference type="ARBA" id="ARBA00022692"/>
    </source>
</evidence>
<evidence type="ECO:0000313" key="9">
    <source>
        <dbReference type="Proteomes" id="UP000053528"/>
    </source>
</evidence>
<organism evidence="8 9">
    <name type="scientific">Pseudoglutamicibacter albus DNF00011</name>
    <dbReference type="NCBI Taxonomy" id="1401063"/>
    <lineage>
        <taxon>Bacteria</taxon>
        <taxon>Bacillati</taxon>
        <taxon>Actinomycetota</taxon>
        <taxon>Actinomycetes</taxon>
        <taxon>Micrococcales</taxon>
        <taxon>Micrococcaceae</taxon>
        <taxon>Pseudoglutamicibacter</taxon>
    </lineage>
</organism>
<keyword evidence="4 6" id="KW-1133">Transmembrane helix</keyword>
<evidence type="ECO:0000313" key="8">
    <source>
        <dbReference type="EMBL" id="KGF19615.1"/>
    </source>
</evidence>
<keyword evidence="5 6" id="KW-0472">Membrane</keyword>
<comment type="subcellular location">
    <subcellularLocation>
        <location evidence="1">Cell membrane</location>
        <topology evidence="1">Multi-pass membrane protein</topology>
    </subcellularLocation>
</comment>
<dbReference type="RefSeq" id="WP_035757587.1">
    <property type="nucleotide sequence ID" value="NZ_JRNH01000031.1"/>
</dbReference>
<evidence type="ECO:0000256" key="1">
    <source>
        <dbReference type="ARBA" id="ARBA00004651"/>
    </source>
</evidence>
<keyword evidence="3 6" id="KW-0812">Transmembrane</keyword>
<dbReference type="Proteomes" id="UP000053528">
    <property type="component" value="Unassembled WGS sequence"/>
</dbReference>
<name>A0A095YAX1_9MICC</name>
<evidence type="ECO:0000256" key="6">
    <source>
        <dbReference type="SAM" id="Phobius"/>
    </source>
</evidence>
<comment type="caution">
    <text evidence="8">The sequence shown here is derived from an EMBL/GenBank/DDBJ whole genome shotgun (WGS) entry which is preliminary data.</text>
</comment>
<dbReference type="PANTHER" id="PTHR35007">
    <property type="entry name" value="INTEGRAL MEMBRANE PROTEIN-RELATED"/>
    <property type="match status" value="1"/>
</dbReference>
<feature type="transmembrane region" description="Helical" evidence="6">
    <location>
        <begin position="6"/>
        <end position="23"/>
    </location>
</feature>
<evidence type="ECO:0000256" key="2">
    <source>
        <dbReference type="ARBA" id="ARBA00022475"/>
    </source>
</evidence>
<sequence>MSAILGLMLGLGLLLIWQSGFPTRGGKKSLTSVSRLRRTMDRAGLQHVTTVTFLLISGCTVVVATGIYLLVTSTLTVSLVLAGITAVLPSWWLRHKADQRSKALRETWPDVVDHLRSAVRAGLPLNEALAQLSFEGPKELQPAFRAYAADLKVTANMEETLDRLAQRLADPVADRIISAVKLTREVGGADVSVMLTTLSGFLRTDARTRGELEARQSWTVNAARLAICAPWVILLVLCLEPRVAQAYSTPVGLMVLLGGALVAVVSYRIMMRIARLPEPQRVIA</sequence>
<dbReference type="GO" id="GO:0005886">
    <property type="term" value="C:plasma membrane"/>
    <property type="evidence" value="ECO:0007669"/>
    <property type="project" value="UniProtKB-SubCell"/>
</dbReference>
<reference evidence="8 9" key="1">
    <citation type="submission" date="2014-07" db="EMBL/GenBank/DDBJ databases">
        <authorList>
            <person name="McCorrison J."/>
            <person name="Sanka R."/>
            <person name="Torralba M."/>
            <person name="Gillis M."/>
            <person name="Haft D.H."/>
            <person name="Methe B."/>
            <person name="Sutton G."/>
            <person name="Nelson K.E."/>
        </authorList>
    </citation>
    <scope>NUCLEOTIDE SEQUENCE [LARGE SCALE GENOMIC DNA]</scope>
    <source>
        <strain evidence="8 9">DNF00011</strain>
    </source>
</reference>
<dbReference type="Pfam" id="PF00482">
    <property type="entry name" value="T2SSF"/>
    <property type="match status" value="1"/>
</dbReference>
<feature type="transmembrane region" description="Helical" evidence="6">
    <location>
        <begin position="250"/>
        <end position="270"/>
    </location>
</feature>
<feature type="domain" description="Type II secretion system protein GspF" evidence="7">
    <location>
        <begin position="113"/>
        <end position="237"/>
    </location>
</feature>
<feature type="transmembrane region" description="Helical" evidence="6">
    <location>
        <begin position="75"/>
        <end position="93"/>
    </location>
</feature>
<feature type="transmembrane region" description="Helical" evidence="6">
    <location>
        <begin position="44"/>
        <end position="69"/>
    </location>
</feature>
<dbReference type="PANTHER" id="PTHR35007:SF1">
    <property type="entry name" value="PILUS ASSEMBLY PROTEIN"/>
    <property type="match status" value="1"/>
</dbReference>
<dbReference type="AlphaFoldDB" id="A0A095YAX1"/>
<dbReference type="EMBL" id="JRNH01000031">
    <property type="protein sequence ID" value="KGF19615.1"/>
    <property type="molecule type" value="Genomic_DNA"/>
</dbReference>